<organism evidence="2 3">
    <name type="scientific">Flavobacterium ardleyense</name>
    <dbReference type="NCBI Taxonomy" id="2038737"/>
    <lineage>
        <taxon>Bacteria</taxon>
        <taxon>Pseudomonadati</taxon>
        <taxon>Bacteroidota</taxon>
        <taxon>Flavobacteriia</taxon>
        <taxon>Flavobacteriales</taxon>
        <taxon>Flavobacteriaceae</taxon>
        <taxon>Flavobacterium</taxon>
    </lineage>
</organism>
<evidence type="ECO:0000256" key="1">
    <source>
        <dbReference type="SAM" id="SignalP"/>
    </source>
</evidence>
<evidence type="ECO:0000313" key="2">
    <source>
        <dbReference type="EMBL" id="MFD2909645.1"/>
    </source>
</evidence>
<comment type="caution">
    <text evidence="2">The sequence shown here is derived from an EMBL/GenBank/DDBJ whole genome shotgun (WGS) entry which is preliminary data.</text>
</comment>
<keyword evidence="3" id="KW-1185">Reference proteome</keyword>
<gene>
    <name evidence="2" type="ORF">ACFSX9_12985</name>
</gene>
<reference evidence="3" key="1">
    <citation type="journal article" date="2019" name="Int. J. Syst. Evol. Microbiol.">
        <title>The Global Catalogue of Microorganisms (GCM) 10K type strain sequencing project: providing services to taxonomists for standard genome sequencing and annotation.</title>
        <authorList>
            <consortium name="The Broad Institute Genomics Platform"/>
            <consortium name="The Broad Institute Genome Sequencing Center for Infectious Disease"/>
            <person name="Wu L."/>
            <person name="Ma J."/>
        </authorList>
    </citation>
    <scope>NUCLEOTIDE SEQUENCE [LARGE SCALE GENOMIC DNA]</scope>
    <source>
        <strain evidence="3">KCTC 52644</strain>
    </source>
</reference>
<protein>
    <submittedName>
        <fullName evidence="2">DUF6452 family protein</fullName>
    </submittedName>
</protein>
<feature type="signal peptide" evidence="1">
    <location>
        <begin position="1"/>
        <end position="21"/>
    </location>
</feature>
<dbReference type="EMBL" id="JBHUOL010000019">
    <property type="protein sequence ID" value="MFD2909645.1"/>
    <property type="molecule type" value="Genomic_DNA"/>
</dbReference>
<feature type="chain" id="PRO_5046283157" evidence="1">
    <location>
        <begin position="22"/>
        <end position="177"/>
    </location>
</feature>
<proteinExistence type="predicted"/>
<dbReference type="InterPro" id="IPR045607">
    <property type="entry name" value="DUF6452"/>
</dbReference>
<dbReference type="RefSeq" id="WP_379808358.1">
    <property type="nucleotide sequence ID" value="NZ_JBHUOL010000019.1"/>
</dbReference>
<sequence>MRKFSSIVLVLLLAVSFWNCEKDDICAEGDANTPFIVIEFYDSANPTVLKNVTNLKVLVNGTTTAVVFNKDLASDNAERYLSNAKKITIPLNSNATQSGFEFKFNFGDPSENTDAITFKYESFDVYLSRACGYKKVFELDPTEPFVFVPSGTSWIQNIEVTQPNITNENEVHVKIYF</sequence>
<keyword evidence="1" id="KW-0732">Signal</keyword>
<evidence type="ECO:0000313" key="3">
    <source>
        <dbReference type="Proteomes" id="UP001597549"/>
    </source>
</evidence>
<dbReference type="Pfam" id="PF20050">
    <property type="entry name" value="DUF6452"/>
    <property type="match status" value="1"/>
</dbReference>
<name>A0ABW5Z9U7_9FLAO</name>
<dbReference type="Proteomes" id="UP001597549">
    <property type="component" value="Unassembled WGS sequence"/>
</dbReference>
<accession>A0ABW5Z9U7</accession>